<proteinExistence type="inferred from homology"/>
<name>A0A0C9YIP4_9AGAR</name>
<sequence length="271" mass="29741">MTVVQAGSKEDESAFLSSVEGEISFFRSIMRARPVGIHRYFHVLTIQSSIFKDTGRTIHIDSIWKKLRTCYDLDALDAIDLEAEGYYTPHSNNSTPISIRSPSPSENLSRHPFFKDEFSLPYDESFETLISQRRMRATVSAPSSPIPPPESPLLSASTLKRRNSTSRKRGKSKSKLSLAGLVGGDSDSSALTQESGDEGPVTMGTPRDSVLTGTDAGTDYAEDFDVDMREPSPARSASPRPTRGRPPKTSKRGRGGATRGTSTRAVKKRKR</sequence>
<evidence type="ECO:0000256" key="1">
    <source>
        <dbReference type="ARBA" id="ARBA00004123"/>
    </source>
</evidence>
<evidence type="ECO:0000313" key="8">
    <source>
        <dbReference type="EMBL" id="KIK07928.1"/>
    </source>
</evidence>
<feature type="compositionally biased region" description="Basic residues" evidence="7">
    <location>
        <begin position="242"/>
        <end position="254"/>
    </location>
</feature>
<reference evidence="8 9" key="1">
    <citation type="submission" date="2014-04" db="EMBL/GenBank/DDBJ databases">
        <authorList>
            <consortium name="DOE Joint Genome Institute"/>
            <person name="Kuo A."/>
            <person name="Kohler A."/>
            <person name="Nagy L.G."/>
            <person name="Floudas D."/>
            <person name="Copeland A."/>
            <person name="Barry K.W."/>
            <person name="Cichocki N."/>
            <person name="Veneault-Fourrey C."/>
            <person name="LaButti K."/>
            <person name="Lindquist E.A."/>
            <person name="Lipzen A."/>
            <person name="Lundell T."/>
            <person name="Morin E."/>
            <person name="Murat C."/>
            <person name="Sun H."/>
            <person name="Tunlid A."/>
            <person name="Henrissat B."/>
            <person name="Grigoriev I.V."/>
            <person name="Hibbett D.S."/>
            <person name="Martin F."/>
            <person name="Nordberg H.P."/>
            <person name="Cantor M.N."/>
            <person name="Hua S.X."/>
        </authorList>
    </citation>
    <scope>NUCLEOTIDE SEQUENCE [LARGE SCALE GENOMIC DNA]</scope>
    <source>
        <strain evidence="8 9">LaAM-08-1</strain>
    </source>
</reference>
<protein>
    <recommendedName>
        <fullName evidence="10">Chromatin modification-related protein EAF7</fullName>
    </recommendedName>
</protein>
<comment type="subcellular location">
    <subcellularLocation>
        <location evidence="1">Nucleus</location>
    </subcellularLocation>
</comment>
<accession>A0A0C9YIP4</accession>
<dbReference type="Proteomes" id="UP000054477">
    <property type="component" value="Unassembled WGS sequence"/>
</dbReference>
<evidence type="ECO:0000256" key="2">
    <source>
        <dbReference type="ARBA" id="ARBA00007117"/>
    </source>
</evidence>
<reference evidence="9" key="2">
    <citation type="submission" date="2015-01" db="EMBL/GenBank/DDBJ databases">
        <title>Evolutionary Origins and Diversification of the Mycorrhizal Mutualists.</title>
        <authorList>
            <consortium name="DOE Joint Genome Institute"/>
            <consortium name="Mycorrhizal Genomics Consortium"/>
            <person name="Kohler A."/>
            <person name="Kuo A."/>
            <person name="Nagy L.G."/>
            <person name="Floudas D."/>
            <person name="Copeland A."/>
            <person name="Barry K.W."/>
            <person name="Cichocki N."/>
            <person name="Veneault-Fourrey C."/>
            <person name="LaButti K."/>
            <person name="Lindquist E.A."/>
            <person name="Lipzen A."/>
            <person name="Lundell T."/>
            <person name="Morin E."/>
            <person name="Murat C."/>
            <person name="Riley R."/>
            <person name="Ohm R."/>
            <person name="Sun H."/>
            <person name="Tunlid A."/>
            <person name="Henrissat B."/>
            <person name="Grigoriev I.V."/>
            <person name="Hibbett D.S."/>
            <person name="Martin F."/>
        </authorList>
    </citation>
    <scope>NUCLEOTIDE SEQUENCE [LARGE SCALE GENOMIC DNA]</scope>
    <source>
        <strain evidence="9">LaAM-08-1</strain>
    </source>
</reference>
<keyword evidence="6" id="KW-0539">Nucleus</keyword>
<dbReference type="PANTHER" id="PTHR13581:SF5">
    <property type="entry name" value="MRG_MORF4L-BINDING PROTEIN"/>
    <property type="match status" value="1"/>
</dbReference>
<keyword evidence="4" id="KW-0805">Transcription regulation</keyword>
<organism evidence="8 9">
    <name type="scientific">Laccaria amethystina LaAM-08-1</name>
    <dbReference type="NCBI Taxonomy" id="1095629"/>
    <lineage>
        <taxon>Eukaryota</taxon>
        <taxon>Fungi</taxon>
        <taxon>Dikarya</taxon>
        <taxon>Basidiomycota</taxon>
        <taxon>Agaricomycotina</taxon>
        <taxon>Agaricomycetes</taxon>
        <taxon>Agaricomycetidae</taxon>
        <taxon>Agaricales</taxon>
        <taxon>Agaricineae</taxon>
        <taxon>Hydnangiaceae</taxon>
        <taxon>Laccaria</taxon>
    </lineage>
</organism>
<gene>
    <name evidence="8" type="ORF">K443DRAFT_672812</name>
</gene>
<evidence type="ECO:0000256" key="5">
    <source>
        <dbReference type="ARBA" id="ARBA00023163"/>
    </source>
</evidence>
<dbReference type="InterPro" id="IPR012423">
    <property type="entry name" value="Eaf7/MRGBP"/>
</dbReference>
<dbReference type="EMBL" id="KN838544">
    <property type="protein sequence ID" value="KIK07928.1"/>
    <property type="molecule type" value="Genomic_DNA"/>
</dbReference>
<dbReference type="GO" id="GO:0006357">
    <property type="term" value="P:regulation of transcription by RNA polymerase II"/>
    <property type="evidence" value="ECO:0007669"/>
    <property type="project" value="TreeGrafter"/>
</dbReference>
<dbReference type="GO" id="GO:0005634">
    <property type="term" value="C:nucleus"/>
    <property type="evidence" value="ECO:0007669"/>
    <property type="project" value="UniProtKB-SubCell"/>
</dbReference>
<dbReference type="Pfam" id="PF07904">
    <property type="entry name" value="Eaf7"/>
    <property type="match status" value="1"/>
</dbReference>
<dbReference type="PANTHER" id="PTHR13581">
    <property type="entry name" value="MRG-BINDING PROTEIN"/>
    <property type="match status" value="1"/>
</dbReference>
<dbReference type="HOGENOM" id="CLU_083099_0_0_1"/>
<keyword evidence="3" id="KW-0156">Chromatin regulator</keyword>
<comment type="similarity">
    <text evidence="2">Belongs to the EAF7 family.</text>
</comment>
<dbReference type="GO" id="GO:0035267">
    <property type="term" value="C:NuA4 histone acetyltransferase complex"/>
    <property type="evidence" value="ECO:0007669"/>
    <property type="project" value="TreeGrafter"/>
</dbReference>
<feature type="compositionally biased region" description="Basic residues" evidence="7">
    <location>
        <begin position="159"/>
        <end position="174"/>
    </location>
</feature>
<evidence type="ECO:0000256" key="6">
    <source>
        <dbReference type="ARBA" id="ARBA00023242"/>
    </source>
</evidence>
<dbReference type="AlphaFoldDB" id="A0A0C9YIP4"/>
<feature type="region of interest" description="Disordered" evidence="7">
    <location>
        <begin position="137"/>
        <end position="271"/>
    </location>
</feature>
<evidence type="ECO:0000313" key="9">
    <source>
        <dbReference type="Proteomes" id="UP000054477"/>
    </source>
</evidence>
<evidence type="ECO:0008006" key="10">
    <source>
        <dbReference type="Google" id="ProtNLM"/>
    </source>
</evidence>
<dbReference type="GO" id="GO:0006325">
    <property type="term" value="P:chromatin organization"/>
    <property type="evidence" value="ECO:0007669"/>
    <property type="project" value="UniProtKB-KW"/>
</dbReference>
<evidence type="ECO:0000256" key="3">
    <source>
        <dbReference type="ARBA" id="ARBA00022853"/>
    </source>
</evidence>
<keyword evidence="9" id="KW-1185">Reference proteome</keyword>
<keyword evidence="5" id="KW-0804">Transcription</keyword>
<dbReference type="OrthoDB" id="5595141at2759"/>
<dbReference type="STRING" id="1095629.A0A0C9YIP4"/>
<evidence type="ECO:0000256" key="7">
    <source>
        <dbReference type="SAM" id="MobiDB-lite"/>
    </source>
</evidence>
<evidence type="ECO:0000256" key="4">
    <source>
        <dbReference type="ARBA" id="ARBA00023015"/>
    </source>
</evidence>